<protein>
    <submittedName>
        <fullName evidence="1">Uncharacterized protein</fullName>
    </submittedName>
</protein>
<sequence length="127" mass="14354">MHNICSCSESFKCCVAFVSDTWWDAYIQQEAQYSQMCVGELHLQQQVTRTLLYTQGTVDIWCTVTLLQLLWNYCNDVLPVLLESVGQSTQQVSSTVHPVVSPPATAATTTISVSGVDTTSHYYYYYY</sequence>
<feature type="non-terminal residue" evidence="1">
    <location>
        <position position="127"/>
    </location>
</feature>
<gene>
    <name evidence="1" type="ORF">g.72780</name>
</gene>
<accession>A0A146KYC7</accession>
<dbReference type="EMBL" id="GDHC01017215">
    <property type="protein sequence ID" value="JAQ01414.1"/>
    <property type="molecule type" value="Transcribed_RNA"/>
</dbReference>
<name>A0A146KYC7_LYGHE</name>
<dbReference type="AlphaFoldDB" id="A0A146KYC7"/>
<proteinExistence type="predicted"/>
<organism evidence="1">
    <name type="scientific">Lygus hesperus</name>
    <name type="common">Western plant bug</name>
    <dbReference type="NCBI Taxonomy" id="30085"/>
    <lineage>
        <taxon>Eukaryota</taxon>
        <taxon>Metazoa</taxon>
        <taxon>Ecdysozoa</taxon>
        <taxon>Arthropoda</taxon>
        <taxon>Hexapoda</taxon>
        <taxon>Insecta</taxon>
        <taxon>Pterygota</taxon>
        <taxon>Neoptera</taxon>
        <taxon>Paraneoptera</taxon>
        <taxon>Hemiptera</taxon>
        <taxon>Heteroptera</taxon>
        <taxon>Panheteroptera</taxon>
        <taxon>Cimicomorpha</taxon>
        <taxon>Miridae</taxon>
        <taxon>Mirini</taxon>
        <taxon>Lygus</taxon>
    </lineage>
</organism>
<evidence type="ECO:0000313" key="1">
    <source>
        <dbReference type="EMBL" id="JAQ01414.1"/>
    </source>
</evidence>
<reference evidence="1" key="1">
    <citation type="journal article" date="2016" name="Gigascience">
        <title>De novo construction of an expanded transcriptome assembly for the western tarnished plant bug, Lygus hesperus.</title>
        <authorList>
            <person name="Tassone E.E."/>
            <person name="Geib S.M."/>
            <person name="Hall B."/>
            <person name="Fabrick J.A."/>
            <person name="Brent C.S."/>
            <person name="Hull J.J."/>
        </authorList>
    </citation>
    <scope>NUCLEOTIDE SEQUENCE</scope>
</reference>